<reference evidence="1" key="1">
    <citation type="submission" date="2020-04" db="EMBL/GenBank/DDBJ databases">
        <authorList>
            <person name="Chiriac C."/>
            <person name="Salcher M."/>
            <person name="Ghai R."/>
            <person name="Kavagutti S V."/>
        </authorList>
    </citation>
    <scope>NUCLEOTIDE SEQUENCE</scope>
</reference>
<gene>
    <name evidence="1" type="ORF">UFOVP794_15</name>
</gene>
<organism evidence="1">
    <name type="scientific">uncultured Caudovirales phage</name>
    <dbReference type="NCBI Taxonomy" id="2100421"/>
    <lineage>
        <taxon>Viruses</taxon>
        <taxon>Duplodnaviria</taxon>
        <taxon>Heunggongvirae</taxon>
        <taxon>Uroviricota</taxon>
        <taxon>Caudoviricetes</taxon>
        <taxon>Peduoviridae</taxon>
        <taxon>Maltschvirus</taxon>
        <taxon>Maltschvirus maltsch</taxon>
    </lineage>
</organism>
<sequence length="245" mass="27792">METTDLAWARSKHSESVSGITATSVQSQHLRSKASWSGLTSKTFSSSVGSVPSEMLLQARLDLHHGQVRPSMERMRQVRSDSMKYKSTQKMQQLCHVAALARLCATEEQIMGSEPRYNRGLNFHERVTELAQATEAEWIVANYLGYEFNPFRDTMKTQADVGDKFEVKHTENGFHLIIYPNDRITDVAVLVTGKSPEFHIIGWIPVAMAKRPRFKKATQDSWWVNMRDLQPMENLVRSSYGAAAL</sequence>
<proteinExistence type="predicted"/>
<dbReference type="EMBL" id="LR796722">
    <property type="protein sequence ID" value="CAB4162026.1"/>
    <property type="molecule type" value="Genomic_DNA"/>
</dbReference>
<protein>
    <submittedName>
        <fullName evidence="1">Uncharacterized protein</fullName>
    </submittedName>
</protein>
<evidence type="ECO:0000313" key="1">
    <source>
        <dbReference type="EMBL" id="CAB4162026.1"/>
    </source>
</evidence>
<accession>A0A6J5NWN8</accession>
<name>A0A6J5NWN8_9CAUD</name>